<protein>
    <submittedName>
        <fullName evidence="2">Uncharacterized protein</fullName>
    </submittedName>
</protein>
<dbReference type="OrthoDB" id="10319729at2759"/>
<evidence type="ECO:0000256" key="1">
    <source>
        <dbReference type="SAM" id="MobiDB-lite"/>
    </source>
</evidence>
<organism evidence="2 3">
    <name type="scientific">Mytilus galloprovincialis</name>
    <name type="common">Mediterranean mussel</name>
    <dbReference type="NCBI Taxonomy" id="29158"/>
    <lineage>
        <taxon>Eukaryota</taxon>
        <taxon>Metazoa</taxon>
        <taxon>Spiralia</taxon>
        <taxon>Lophotrochozoa</taxon>
        <taxon>Mollusca</taxon>
        <taxon>Bivalvia</taxon>
        <taxon>Autobranchia</taxon>
        <taxon>Pteriomorphia</taxon>
        <taxon>Mytilida</taxon>
        <taxon>Mytiloidea</taxon>
        <taxon>Mytilidae</taxon>
        <taxon>Mytilinae</taxon>
        <taxon>Mytilus</taxon>
    </lineage>
</organism>
<reference evidence="2" key="1">
    <citation type="submission" date="2018-11" db="EMBL/GenBank/DDBJ databases">
        <authorList>
            <person name="Alioto T."/>
            <person name="Alioto T."/>
        </authorList>
    </citation>
    <scope>NUCLEOTIDE SEQUENCE</scope>
</reference>
<evidence type="ECO:0000313" key="3">
    <source>
        <dbReference type="Proteomes" id="UP000596742"/>
    </source>
</evidence>
<evidence type="ECO:0000313" key="2">
    <source>
        <dbReference type="EMBL" id="VDH97090.1"/>
    </source>
</evidence>
<name>A0A8B6BY89_MYTGA</name>
<dbReference type="AlphaFoldDB" id="A0A8B6BY89"/>
<comment type="caution">
    <text evidence="2">The sequence shown here is derived from an EMBL/GenBank/DDBJ whole genome shotgun (WGS) entry which is preliminary data.</text>
</comment>
<proteinExistence type="predicted"/>
<keyword evidence="3" id="KW-1185">Reference proteome</keyword>
<dbReference type="Proteomes" id="UP000596742">
    <property type="component" value="Unassembled WGS sequence"/>
</dbReference>
<gene>
    <name evidence="2" type="ORF">MGAL_10B005242</name>
</gene>
<sequence>MSKKRNSSQSTLSPIKKKINTSSRSPKLHITPSITEPCVVLSTYENAVSHIEIIGEENAGCPVTVHFFPRNLQDVYQKNIDRDSYTINNMTFPLSINGQENQIIHEMNLKLPLTGTLKEVMELTDVCFDSLSHLRWFPKARNKDGHWKIIEEPAPIQLPNENSLLDTTMGCLLQQMSESIQTAYVNGMSHRQAVQAWNKVLSLIWLHPSETGKRRQCIVGEAKSLIDFYSCKLRYSLRSNKGCNQHFDNDIGSDNFDSDVKYGENAMTNNQYTQAVHQHDQDVYEKCKSLLPKIVSKSPDLVIWDEDCTMVPKCICVVEIKSELEKYHQHRTERQVVEYMLCHLHFQSKILGVLVLSSGFKLYKAVKNKSTKRIRIIQSQFSIVDDSKEDNFRTDIFKKFIHHLVAACEDISNDNAIF</sequence>
<dbReference type="EMBL" id="UYJE01000854">
    <property type="protein sequence ID" value="VDH97090.1"/>
    <property type="molecule type" value="Genomic_DNA"/>
</dbReference>
<accession>A0A8B6BY89</accession>
<feature type="region of interest" description="Disordered" evidence="1">
    <location>
        <begin position="1"/>
        <end position="27"/>
    </location>
</feature>